<name>A0A518APN7_9BACT</name>
<reference evidence="1 2" key="1">
    <citation type="submission" date="2019-02" db="EMBL/GenBank/DDBJ databases">
        <title>Deep-cultivation of Planctomycetes and their phenomic and genomic characterization uncovers novel biology.</title>
        <authorList>
            <person name="Wiegand S."/>
            <person name="Jogler M."/>
            <person name="Boedeker C."/>
            <person name="Pinto D."/>
            <person name="Vollmers J."/>
            <person name="Rivas-Marin E."/>
            <person name="Kohn T."/>
            <person name="Peeters S.H."/>
            <person name="Heuer A."/>
            <person name="Rast P."/>
            <person name="Oberbeckmann S."/>
            <person name="Bunk B."/>
            <person name="Jeske O."/>
            <person name="Meyerdierks A."/>
            <person name="Storesund J.E."/>
            <person name="Kallscheuer N."/>
            <person name="Luecker S."/>
            <person name="Lage O.M."/>
            <person name="Pohl T."/>
            <person name="Merkel B.J."/>
            <person name="Hornburger P."/>
            <person name="Mueller R.-W."/>
            <person name="Bruemmer F."/>
            <person name="Labrenz M."/>
            <person name="Spormann A.M."/>
            <person name="Op den Camp H."/>
            <person name="Overmann J."/>
            <person name="Amann R."/>
            <person name="Jetten M.S.M."/>
            <person name="Mascher T."/>
            <person name="Medema M.H."/>
            <person name="Devos D.P."/>
            <person name="Kaster A.-K."/>
            <person name="Ovreas L."/>
            <person name="Rohde M."/>
            <person name="Galperin M.Y."/>
            <person name="Jogler C."/>
        </authorList>
    </citation>
    <scope>NUCLEOTIDE SEQUENCE [LARGE SCALE GENOMIC DNA]</scope>
    <source>
        <strain evidence="1 2">Pan181</strain>
    </source>
</reference>
<dbReference type="Proteomes" id="UP000315750">
    <property type="component" value="Chromosome"/>
</dbReference>
<accession>A0A518APN7</accession>
<protein>
    <submittedName>
        <fullName evidence="1">Uncharacterized protein</fullName>
    </submittedName>
</protein>
<keyword evidence="2" id="KW-1185">Reference proteome</keyword>
<organism evidence="1 2">
    <name type="scientific">Aeoliella mucimassa</name>
    <dbReference type="NCBI Taxonomy" id="2527972"/>
    <lineage>
        <taxon>Bacteria</taxon>
        <taxon>Pseudomonadati</taxon>
        <taxon>Planctomycetota</taxon>
        <taxon>Planctomycetia</taxon>
        <taxon>Pirellulales</taxon>
        <taxon>Lacipirellulaceae</taxon>
        <taxon>Aeoliella</taxon>
    </lineage>
</organism>
<proteinExistence type="predicted"/>
<dbReference type="KEGG" id="amuc:Pan181_28960"/>
<dbReference type="AlphaFoldDB" id="A0A518APN7"/>
<evidence type="ECO:0000313" key="1">
    <source>
        <dbReference type="EMBL" id="QDU56686.1"/>
    </source>
</evidence>
<evidence type="ECO:0000313" key="2">
    <source>
        <dbReference type="Proteomes" id="UP000315750"/>
    </source>
</evidence>
<dbReference type="EMBL" id="CP036278">
    <property type="protein sequence ID" value="QDU56686.1"/>
    <property type="molecule type" value="Genomic_DNA"/>
</dbReference>
<gene>
    <name evidence="1" type="ORF">Pan181_28960</name>
</gene>
<sequence>MSPIGLLYVPHLCFVWLDVRLQLPLVELGTLSMNSLETRFEAIKLAEQALACKEWPVLTDHFCVETLLNRTGRDELVTDLPLSVTISFNR</sequence>